<gene>
    <name evidence="1" type="ORF">GUJ93_ZPchr0004g38106</name>
</gene>
<dbReference type="Proteomes" id="UP000729402">
    <property type="component" value="Unassembled WGS sequence"/>
</dbReference>
<dbReference type="EMBL" id="JAAALK010000285">
    <property type="protein sequence ID" value="KAG8064683.1"/>
    <property type="molecule type" value="Genomic_DNA"/>
</dbReference>
<reference evidence="1" key="1">
    <citation type="journal article" date="2021" name="bioRxiv">
        <title>Whole Genome Assembly and Annotation of Northern Wild Rice, Zizania palustris L., Supports a Whole Genome Duplication in the Zizania Genus.</title>
        <authorList>
            <person name="Haas M."/>
            <person name="Kono T."/>
            <person name="Macchietto M."/>
            <person name="Millas R."/>
            <person name="McGilp L."/>
            <person name="Shao M."/>
            <person name="Duquette J."/>
            <person name="Hirsch C.N."/>
            <person name="Kimball J."/>
        </authorList>
    </citation>
    <scope>NUCLEOTIDE SEQUENCE</scope>
    <source>
        <tissue evidence="1">Fresh leaf tissue</tissue>
    </source>
</reference>
<name>A0A8J5VZ45_ZIZPA</name>
<comment type="caution">
    <text evidence="1">The sequence shown here is derived from an EMBL/GenBank/DDBJ whole genome shotgun (WGS) entry which is preliminary data.</text>
</comment>
<reference evidence="1" key="2">
    <citation type="submission" date="2021-02" db="EMBL/GenBank/DDBJ databases">
        <authorList>
            <person name="Kimball J.A."/>
            <person name="Haas M.W."/>
            <person name="Macchietto M."/>
            <person name="Kono T."/>
            <person name="Duquette J."/>
            <person name="Shao M."/>
        </authorList>
    </citation>
    <scope>NUCLEOTIDE SEQUENCE</scope>
    <source>
        <tissue evidence="1">Fresh leaf tissue</tissue>
    </source>
</reference>
<organism evidence="1 2">
    <name type="scientific">Zizania palustris</name>
    <name type="common">Northern wild rice</name>
    <dbReference type="NCBI Taxonomy" id="103762"/>
    <lineage>
        <taxon>Eukaryota</taxon>
        <taxon>Viridiplantae</taxon>
        <taxon>Streptophyta</taxon>
        <taxon>Embryophyta</taxon>
        <taxon>Tracheophyta</taxon>
        <taxon>Spermatophyta</taxon>
        <taxon>Magnoliopsida</taxon>
        <taxon>Liliopsida</taxon>
        <taxon>Poales</taxon>
        <taxon>Poaceae</taxon>
        <taxon>BOP clade</taxon>
        <taxon>Oryzoideae</taxon>
        <taxon>Oryzeae</taxon>
        <taxon>Zizaniinae</taxon>
        <taxon>Zizania</taxon>
    </lineage>
</organism>
<evidence type="ECO:0000313" key="1">
    <source>
        <dbReference type="EMBL" id="KAG8064683.1"/>
    </source>
</evidence>
<dbReference type="AlphaFoldDB" id="A0A8J5VZ45"/>
<protein>
    <submittedName>
        <fullName evidence="1">Uncharacterized protein</fullName>
    </submittedName>
</protein>
<evidence type="ECO:0000313" key="2">
    <source>
        <dbReference type="Proteomes" id="UP000729402"/>
    </source>
</evidence>
<accession>A0A8J5VZ45</accession>
<proteinExistence type="predicted"/>
<sequence length="85" mass="8679">MHATTVVELRAARTGSGGGVLKGMSRKEVAQGIVDLGGGQSYPDSGTSGLSKAWYIDDTNKASEAIATPLTMYIGEQLGAASDGF</sequence>
<keyword evidence="2" id="KW-1185">Reference proteome</keyword>